<sequence>MKNKILLCCLSLFTSIGVYANDSILVDKVWTERRIIFYSEEEMDSIGEGPMIEEGGIACGYAGCIKIEFLGNHRFRKVYPYGKVCLGSWYLKDDVLTIVYDKRERKEKKRYRFKIKYREKKECPTLYLFEINKIACYIFCNYK</sequence>
<feature type="signal peptide" evidence="1">
    <location>
        <begin position="1"/>
        <end position="20"/>
    </location>
</feature>
<evidence type="ECO:0000313" key="2">
    <source>
        <dbReference type="EMBL" id="SEV94654.1"/>
    </source>
</evidence>
<organism evidence="2 3">
    <name type="scientific">Prevotella aff. ruminicola Tc2-24</name>
    <dbReference type="NCBI Taxonomy" id="81582"/>
    <lineage>
        <taxon>Bacteria</taxon>
        <taxon>Pseudomonadati</taxon>
        <taxon>Bacteroidota</taxon>
        <taxon>Bacteroidia</taxon>
        <taxon>Bacteroidales</taxon>
        <taxon>Prevotellaceae</taxon>
        <taxon>Prevotella</taxon>
    </lineage>
</organism>
<evidence type="ECO:0000313" key="3">
    <source>
        <dbReference type="Proteomes" id="UP000199373"/>
    </source>
</evidence>
<keyword evidence="1" id="KW-0732">Signal</keyword>
<dbReference type="RefSeq" id="WP_143065718.1">
    <property type="nucleotide sequence ID" value="NZ_FOIQ01000002.1"/>
</dbReference>
<dbReference type="Proteomes" id="UP000199373">
    <property type="component" value="Unassembled WGS sequence"/>
</dbReference>
<gene>
    <name evidence="2" type="ORF">SAMN04487850_0889</name>
</gene>
<dbReference type="EMBL" id="FOIQ01000002">
    <property type="protein sequence ID" value="SEV94654.1"/>
    <property type="molecule type" value="Genomic_DNA"/>
</dbReference>
<dbReference type="AlphaFoldDB" id="A0A1I0N0V2"/>
<evidence type="ECO:0008006" key="4">
    <source>
        <dbReference type="Google" id="ProtNLM"/>
    </source>
</evidence>
<evidence type="ECO:0000256" key="1">
    <source>
        <dbReference type="SAM" id="SignalP"/>
    </source>
</evidence>
<reference evidence="2 3" key="1">
    <citation type="submission" date="2016-10" db="EMBL/GenBank/DDBJ databases">
        <authorList>
            <person name="de Groot N.N."/>
        </authorList>
    </citation>
    <scope>NUCLEOTIDE SEQUENCE [LARGE SCALE GENOMIC DNA]</scope>
    <source>
        <strain evidence="2 3">TC2-24</strain>
    </source>
</reference>
<name>A0A1I0N0V2_9BACT</name>
<protein>
    <recommendedName>
        <fullName evidence="4">Lipocalin-like domain-containing protein</fullName>
    </recommendedName>
</protein>
<proteinExistence type="predicted"/>
<accession>A0A1I0N0V2</accession>
<feature type="chain" id="PRO_5011703946" description="Lipocalin-like domain-containing protein" evidence="1">
    <location>
        <begin position="21"/>
        <end position="143"/>
    </location>
</feature>
<keyword evidence="3" id="KW-1185">Reference proteome</keyword>